<evidence type="ECO:0000313" key="1">
    <source>
        <dbReference type="EMBL" id="MEY9320314.1"/>
    </source>
</evidence>
<sequence>MQLPNHLWCLDQFCSVLICHACKDAMAGIRAMMISVALCQEAADHYSTLSRQASPSEDRAAVLKNIARTLRGLAGQLDRLASLERTLGK</sequence>
<reference evidence="1 2" key="1">
    <citation type="submission" date="2024-07" db="EMBL/GenBank/DDBJ databases">
        <title>Genomic Encyclopedia of Type Strains, Phase V (KMG-V): Genome sequencing to study the core and pangenomes of soil and plant-associated prokaryotes.</title>
        <authorList>
            <person name="Whitman W."/>
        </authorList>
    </citation>
    <scope>NUCLEOTIDE SEQUENCE [LARGE SCALE GENOMIC DNA]</scope>
    <source>
        <strain evidence="1 2">USDA 415</strain>
    </source>
</reference>
<gene>
    <name evidence="1" type="ORF">ABIF29_007113</name>
</gene>
<proteinExistence type="predicted"/>
<dbReference type="Proteomes" id="UP001565471">
    <property type="component" value="Unassembled WGS sequence"/>
</dbReference>
<organism evidence="1 2">
    <name type="scientific">Bradyrhizobium elkanii</name>
    <dbReference type="NCBI Taxonomy" id="29448"/>
    <lineage>
        <taxon>Bacteria</taxon>
        <taxon>Pseudomonadati</taxon>
        <taxon>Pseudomonadota</taxon>
        <taxon>Alphaproteobacteria</taxon>
        <taxon>Hyphomicrobiales</taxon>
        <taxon>Nitrobacteraceae</taxon>
        <taxon>Bradyrhizobium</taxon>
    </lineage>
</organism>
<name>A0ABV4FB63_BRAEL</name>
<dbReference type="EMBL" id="JBGBZA010000002">
    <property type="protein sequence ID" value="MEY9320314.1"/>
    <property type="molecule type" value="Genomic_DNA"/>
</dbReference>
<comment type="caution">
    <text evidence="1">The sequence shown here is derived from an EMBL/GenBank/DDBJ whole genome shotgun (WGS) entry which is preliminary data.</text>
</comment>
<evidence type="ECO:0000313" key="2">
    <source>
        <dbReference type="Proteomes" id="UP001565471"/>
    </source>
</evidence>
<keyword evidence="2" id="KW-1185">Reference proteome</keyword>
<protein>
    <submittedName>
        <fullName evidence="1">Acyl-CoA reductase-like NAD-dependent aldehyde dehydrogenase</fullName>
    </submittedName>
</protein>
<accession>A0ABV4FB63</accession>